<dbReference type="Proteomes" id="UP000028945">
    <property type="component" value="Chromosome"/>
</dbReference>
<protein>
    <recommendedName>
        <fullName evidence="6">Probable ATP-binding protein YheS</fullName>
    </recommendedName>
</protein>
<evidence type="ECO:0000256" key="3">
    <source>
        <dbReference type="ARBA" id="ARBA00022741"/>
    </source>
</evidence>
<organism evidence="9 10">
    <name type="scientific">Basilea psittacipulmonis DSM 24701</name>
    <dbReference type="NCBI Taxonomy" id="1072685"/>
    <lineage>
        <taxon>Bacteria</taxon>
        <taxon>Pseudomonadati</taxon>
        <taxon>Pseudomonadota</taxon>
        <taxon>Betaproteobacteria</taxon>
        <taxon>Burkholderiales</taxon>
        <taxon>Alcaligenaceae</taxon>
        <taxon>Basilea</taxon>
    </lineage>
</organism>
<evidence type="ECO:0000256" key="7">
    <source>
        <dbReference type="SAM" id="Coils"/>
    </source>
</evidence>
<evidence type="ECO:0000256" key="2">
    <source>
        <dbReference type="ARBA" id="ARBA00022737"/>
    </source>
</evidence>
<accession>A0A077DIG7</accession>
<dbReference type="GO" id="GO:0016887">
    <property type="term" value="F:ATP hydrolysis activity"/>
    <property type="evidence" value="ECO:0007669"/>
    <property type="project" value="InterPro"/>
</dbReference>
<dbReference type="PANTHER" id="PTHR19211">
    <property type="entry name" value="ATP-BINDING TRANSPORT PROTEIN-RELATED"/>
    <property type="match status" value="1"/>
</dbReference>
<keyword evidence="4" id="KW-0067">ATP-binding</keyword>
<evidence type="ECO:0000256" key="6">
    <source>
        <dbReference type="ARBA" id="ARBA00069073"/>
    </source>
</evidence>
<dbReference type="InterPro" id="IPR027417">
    <property type="entry name" value="P-loop_NTPase"/>
</dbReference>
<dbReference type="KEGG" id="bpsi:IX83_06255"/>
<dbReference type="InterPro" id="IPR050611">
    <property type="entry name" value="ABCF"/>
</dbReference>
<feature type="domain" description="ABC transporter" evidence="8">
    <location>
        <begin position="317"/>
        <end position="531"/>
    </location>
</feature>
<dbReference type="FunFam" id="3.40.50.300:FF:002053">
    <property type="entry name" value="ABC transporter ATP-binding protein"/>
    <property type="match status" value="1"/>
</dbReference>
<gene>
    <name evidence="9" type="ORF">IX83_06255</name>
</gene>
<dbReference type="PROSITE" id="PS00211">
    <property type="entry name" value="ABC_TRANSPORTER_1"/>
    <property type="match status" value="2"/>
</dbReference>
<dbReference type="PANTHER" id="PTHR19211:SF14">
    <property type="entry name" value="ATP-BINDING CASSETTE SUB-FAMILY F MEMBER 1"/>
    <property type="match status" value="1"/>
</dbReference>
<dbReference type="InterPro" id="IPR017871">
    <property type="entry name" value="ABC_transporter-like_CS"/>
</dbReference>
<evidence type="ECO:0000259" key="8">
    <source>
        <dbReference type="PROSITE" id="PS50893"/>
    </source>
</evidence>
<evidence type="ECO:0000256" key="4">
    <source>
        <dbReference type="ARBA" id="ARBA00022840"/>
    </source>
</evidence>
<dbReference type="InterPro" id="IPR003439">
    <property type="entry name" value="ABC_transporter-like_ATP-bd"/>
</dbReference>
<dbReference type="AlphaFoldDB" id="A0A077DIG7"/>
<evidence type="ECO:0000256" key="1">
    <source>
        <dbReference type="ARBA" id="ARBA00022475"/>
    </source>
</evidence>
<feature type="coiled-coil region" evidence="7">
    <location>
        <begin position="559"/>
        <end position="586"/>
    </location>
</feature>
<dbReference type="HOGENOM" id="CLU_000604_36_0_4"/>
<evidence type="ECO:0000313" key="9">
    <source>
        <dbReference type="EMBL" id="AIL32968.1"/>
    </source>
</evidence>
<dbReference type="PROSITE" id="PS50893">
    <property type="entry name" value="ABC_TRANSPORTER_2"/>
    <property type="match status" value="2"/>
</dbReference>
<dbReference type="InterPro" id="IPR032781">
    <property type="entry name" value="ABC_tran_Xtn"/>
</dbReference>
<sequence length="633" mass="71622">MIKGENITLRRGTKILLHEANMVIHPGERVGIVGKNGAGKTSLFALLEGSIDIDEGTLFIPPNWKIASVEQEIHDTHSSAVAFVMDGDKELKQLNHEKDRLIQAEKSPETIQALAQIETRLDEIQAWNAQARAKQLLSGLGFHSSEWDKPVSAFSGGWQMRLNLARALMTPSDLLLLDEPTNHLDLDAILWLEKWLSQYPGTVLMISHDSEFLNSVSKVILSFEQQKLHRYKGNFDSYLTQKAEKLKQENLAIEKQEKQTAKLEAFISRFKAKASKAKQAQSRVKALEKMQKLAPVYQESGIHIQLSSPKNMPDPLIVLDKACMGYADHPVLNHIDLMVRAKSRVGILGVNGAGKSTFIKSLIGEIPLLGGHITVSKGTKIGYFAQHQLDLLDLDSTPLQHLQRIAPDANEQTLRNYLGRFAFHGNQVLEPVRPLSGGEKARLALAMIVWEEPNLLLLDEPSNHLDMDTREALANALTEFEGSVLLVSHDRHLLRTTVDEFWVVFNGKIEAFNGDLEDYRQWLNDQLTPTQNTAEKTHIDRKEQKRIEAQERQRLAQLRKPILQKIEALEKELDAIQKRLSELNEQIADPHLYEDQNKETCIKVMFEHGELNTKNTTLEAEWLSLQEKLETIL</sequence>
<dbReference type="CDD" id="cd03221">
    <property type="entry name" value="ABCF_EF-3"/>
    <property type="match status" value="2"/>
</dbReference>
<dbReference type="EMBL" id="CP009238">
    <property type="protein sequence ID" value="AIL32968.1"/>
    <property type="molecule type" value="Genomic_DNA"/>
</dbReference>
<feature type="domain" description="ABC transporter" evidence="8">
    <location>
        <begin position="2"/>
        <end position="250"/>
    </location>
</feature>
<dbReference type="eggNOG" id="COG0488">
    <property type="taxonomic scope" value="Bacteria"/>
</dbReference>
<dbReference type="OrthoDB" id="9762051at2"/>
<proteinExistence type="inferred from homology"/>
<dbReference type="GO" id="GO:0005524">
    <property type="term" value="F:ATP binding"/>
    <property type="evidence" value="ECO:0007669"/>
    <property type="project" value="UniProtKB-KW"/>
</dbReference>
<keyword evidence="10" id="KW-1185">Reference proteome</keyword>
<reference evidence="9 10" key="1">
    <citation type="journal article" date="2014" name="BMC Genomics">
        <title>A genomic perspective on a new bacterial genus and species from the Alcaligenaceae family, Basilea psittacipulmonis.</title>
        <authorList>
            <person name="Whiteson K.L."/>
            <person name="Hernandez D."/>
            <person name="Lazarevic V."/>
            <person name="Gaia N."/>
            <person name="Farinelli L."/>
            <person name="Francois P."/>
            <person name="Pilo P."/>
            <person name="Frey J."/>
            <person name="Schrenzel J."/>
        </authorList>
    </citation>
    <scope>NUCLEOTIDE SEQUENCE [LARGE SCALE GENOMIC DNA]</scope>
    <source>
        <strain evidence="9 10">DSM 24701</strain>
    </source>
</reference>
<keyword evidence="3" id="KW-0547">Nucleotide-binding</keyword>
<keyword evidence="7" id="KW-0175">Coiled coil</keyword>
<dbReference type="STRING" id="1072685.IX83_06255"/>
<evidence type="ECO:0000256" key="5">
    <source>
        <dbReference type="ARBA" id="ARBA00061571"/>
    </source>
</evidence>
<keyword evidence="1" id="KW-1003">Cell membrane</keyword>
<dbReference type="InterPro" id="IPR003593">
    <property type="entry name" value="AAA+_ATPase"/>
</dbReference>
<dbReference type="SUPFAM" id="SSF52540">
    <property type="entry name" value="P-loop containing nucleoside triphosphate hydrolases"/>
    <property type="match status" value="2"/>
</dbReference>
<dbReference type="Pfam" id="PF12848">
    <property type="entry name" value="ABC_tran_Xtn"/>
    <property type="match status" value="1"/>
</dbReference>
<dbReference type="RefSeq" id="WP_038500310.1">
    <property type="nucleotide sequence ID" value="NZ_AFWK01000015.1"/>
</dbReference>
<keyword evidence="1" id="KW-0472">Membrane</keyword>
<dbReference type="FunFam" id="3.40.50.300:FF:000011">
    <property type="entry name" value="Putative ABC transporter ATP-binding component"/>
    <property type="match status" value="1"/>
</dbReference>
<dbReference type="SMART" id="SM00382">
    <property type="entry name" value="AAA"/>
    <property type="match status" value="2"/>
</dbReference>
<dbReference type="Gene3D" id="3.40.50.300">
    <property type="entry name" value="P-loop containing nucleotide triphosphate hydrolases"/>
    <property type="match status" value="2"/>
</dbReference>
<comment type="similarity">
    <text evidence="5">Belongs to the ABC transporter superfamily. ABCF family. YheS subfamily.</text>
</comment>
<dbReference type="Pfam" id="PF00005">
    <property type="entry name" value="ABC_tran"/>
    <property type="match status" value="2"/>
</dbReference>
<evidence type="ECO:0000313" key="10">
    <source>
        <dbReference type="Proteomes" id="UP000028945"/>
    </source>
</evidence>
<name>A0A077DIG7_9BURK</name>
<keyword evidence="2" id="KW-0677">Repeat</keyword>